<name>A0AAV7QII7_PLEWA</name>
<keyword evidence="3" id="KW-1185">Reference proteome</keyword>
<dbReference type="InterPro" id="IPR036397">
    <property type="entry name" value="RNaseH_sf"/>
</dbReference>
<accession>A0AAV7QII7</accession>
<evidence type="ECO:0000259" key="1">
    <source>
        <dbReference type="PROSITE" id="PS50994"/>
    </source>
</evidence>
<dbReference type="PANTHER" id="PTHR37984">
    <property type="entry name" value="PROTEIN CBG26694"/>
    <property type="match status" value="1"/>
</dbReference>
<dbReference type="InterPro" id="IPR050951">
    <property type="entry name" value="Retrovirus_Pol_polyprotein"/>
</dbReference>
<evidence type="ECO:0000313" key="3">
    <source>
        <dbReference type="Proteomes" id="UP001066276"/>
    </source>
</evidence>
<comment type="caution">
    <text evidence="2">The sequence shown here is derived from an EMBL/GenBank/DDBJ whole genome shotgun (WGS) entry which is preliminary data.</text>
</comment>
<dbReference type="AlphaFoldDB" id="A0AAV7QII7"/>
<organism evidence="2 3">
    <name type="scientific">Pleurodeles waltl</name>
    <name type="common">Iberian ribbed newt</name>
    <dbReference type="NCBI Taxonomy" id="8319"/>
    <lineage>
        <taxon>Eukaryota</taxon>
        <taxon>Metazoa</taxon>
        <taxon>Chordata</taxon>
        <taxon>Craniata</taxon>
        <taxon>Vertebrata</taxon>
        <taxon>Euteleostomi</taxon>
        <taxon>Amphibia</taxon>
        <taxon>Batrachia</taxon>
        <taxon>Caudata</taxon>
        <taxon>Salamandroidea</taxon>
        <taxon>Salamandridae</taxon>
        <taxon>Pleurodelinae</taxon>
        <taxon>Pleurodeles</taxon>
    </lineage>
</organism>
<evidence type="ECO:0000313" key="2">
    <source>
        <dbReference type="EMBL" id="KAJ1138288.1"/>
    </source>
</evidence>
<gene>
    <name evidence="2" type="ORF">NDU88_004679</name>
</gene>
<sequence>MDDYAHYPEVEIVTTTCATEVIPKMEKIMATHGLFGEVRKDNGLPFNSHKWAEFLQSQNINHCQDTPRRPQANREVKRFVPNAVEDRLDYTGRKLQCGTRHLQLPPGVQGHSTMPLQGSPRVNCALDGL</sequence>
<dbReference type="Gene3D" id="3.30.420.10">
    <property type="entry name" value="Ribonuclease H-like superfamily/Ribonuclease H"/>
    <property type="match status" value="1"/>
</dbReference>
<reference evidence="2" key="1">
    <citation type="journal article" date="2022" name="bioRxiv">
        <title>Sequencing and chromosome-scale assembly of the giantPleurodeles waltlgenome.</title>
        <authorList>
            <person name="Brown T."/>
            <person name="Elewa A."/>
            <person name="Iarovenko S."/>
            <person name="Subramanian E."/>
            <person name="Araus A.J."/>
            <person name="Petzold A."/>
            <person name="Susuki M."/>
            <person name="Suzuki K.-i.T."/>
            <person name="Hayashi T."/>
            <person name="Toyoda A."/>
            <person name="Oliveira C."/>
            <person name="Osipova E."/>
            <person name="Leigh N.D."/>
            <person name="Simon A."/>
            <person name="Yun M.H."/>
        </authorList>
    </citation>
    <scope>NUCLEOTIDE SEQUENCE</scope>
    <source>
        <strain evidence="2">20211129_DDA</strain>
        <tissue evidence="2">Liver</tissue>
    </source>
</reference>
<dbReference type="EMBL" id="JANPWB010000010">
    <property type="protein sequence ID" value="KAJ1138288.1"/>
    <property type="molecule type" value="Genomic_DNA"/>
</dbReference>
<dbReference type="GO" id="GO:0003676">
    <property type="term" value="F:nucleic acid binding"/>
    <property type="evidence" value="ECO:0007669"/>
    <property type="project" value="InterPro"/>
</dbReference>
<dbReference type="GO" id="GO:0015074">
    <property type="term" value="P:DNA integration"/>
    <property type="evidence" value="ECO:0007669"/>
    <property type="project" value="InterPro"/>
</dbReference>
<feature type="domain" description="Integrase catalytic" evidence="1">
    <location>
        <begin position="1"/>
        <end position="79"/>
    </location>
</feature>
<dbReference type="PANTHER" id="PTHR37984:SF5">
    <property type="entry name" value="PROTEIN NYNRIN-LIKE"/>
    <property type="match status" value="1"/>
</dbReference>
<proteinExistence type="predicted"/>
<dbReference type="SUPFAM" id="SSF53098">
    <property type="entry name" value="Ribonuclease H-like"/>
    <property type="match status" value="1"/>
</dbReference>
<dbReference type="InterPro" id="IPR001584">
    <property type="entry name" value="Integrase_cat-core"/>
</dbReference>
<dbReference type="InterPro" id="IPR012337">
    <property type="entry name" value="RNaseH-like_sf"/>
</dbReference>
<protein>
    <recommendedName>
        <fullName evidence="1">Integrase catalytic domain-containing protein</fullName>
    </recommendedName>
</protein>
<dbReference type="Proteomes" id="UP001066276">
    <property type="component" value="Chromosome 6"/>
</dbReference>
<dbReference type="PROSITE" id="PS50994">
    <property type="entry name" value="INTEGRASE"/>
    <property type="match status" value="1"/>
</dbReference>